<comment type="subcellular location">
    <subcellularLocation>
        <location evidence="6">Cell membrane</location>
        <topology evidence="6">Multi-pass membrane protein</topology>
    </subcellularLocation>
    <subcellularLocation>
        <location evidence="1">Membrane</location>
    </subcellularLocation>
</comment>
<evidence type="ECO:0000256" key="6">
    <source>
        <dbReference type="RuleBase" id="RU363076"/>
    </source>
</evidence>
<dbReference type="PANTHER" id="PTHR23427:SF2">
    <property type="entry name" value="SURFEIT LOCUS PROTEIN 1"/>
    <property type="match status" value="1"/>
</dbReference>
<dbReference type="RefSeq" id="WP_203325373.1">
    <property type="nucleotide sequence ID" value="NZ_CP069213.1"/>
</dbReference>
<dbReference type="CDD" id="cd06662">
    <property type="entry name" value="SURF1"/>
    <property type="match status" value="1"/>
</dbReference>
<gene>
    <name evidence="7" type="ORF">JQC75_17945</name>
</gene>
<keyword evidence="8" id="KW-1185">Reference proteome</keyword>
<dbReference type="EMBL" id="CP069213">
    <property type="protein sequence ID" value="QRH01700.1"/>
    <property type="molecule type" value="Genomic_DNA"/>
</dbReference>
<evidence type="ECO:0000313" key="8">
    <source>
        <dbReference type="Proteomes" id="UP000596252"/>
    </source>
</evidence>
<keyword evidence="3 6" id="KW-0812">Transmembrane</keyword>
<dbReference type="InterPro" id="IPR045214">
    <property type="entry name" value="Surf1/Surf4"/>
</dbReference>
<evidence type="ECO:0000256" key="1">
    <source>
        <dbReference type="ARBA" id="ARBA00004370"/>
    </source>
</evidence>
<keyword evidence="5 6" id="KW-0472">Membrane</keyword>
<dbReference type="Pfam" id="PF02104">
    <property type="entry name" value="SURF1"/>
    <property type="match status" value="1"/>
</dbReference>
<feature type="transmembrane region" description="Helical" evidence="6">
    <location>
        <begin position="12"/>
        <end position="32"/>
    </location>
</feature>
<accession>A0ABX7G371</accession>
<evidence type="ECO:0000256" key="3">
    <source>
        <dbReference type="ARBA" id="ARBA00022692"/>
    </source>
</evidence>
<evidence type="ECO:0000313" key="7">
    <source>
        <dbReference type="EMBL" id="QRH01700.1"/>
    </source>
</evidence>
<evidence type="ECO:0000256" key="4">
    <source>
        <dbReference type="ARBA" id="ARBA00022989"/>
    </source>
</evidence>
<evidence type="ECO:0000256" key="5">
    <source>
        <dbReference type="ARBA" id="ARBA00023136"/>
    </source>
</evidence>
<dbReference type="PROSITE" id="PS50895">
    <property type="entry name" value="SURF1"/>
    <property type="match status" value="1"/>
</dbReference>
<feature type="transmembrane region" description="Helical" evidence="6">
    <location>
        <begin position="217"/>
        <end position="236"/>
    </location>
</feature>
<dbReference type="InterPro" id="IPR002994">
    <property type="entry name" value="Surf1/Shy1"/>
</dbReference>
<name>A0ABX7G371_9GAMM</name>
<proteinExistence type="inferred from homology"/>
<dbReference type="Proteomes" id="UP000596252">
    <property type="component" value="Chromosome"/>
</dbReference>
<keyword evidence="4 6" id="KW-1133">Transmembrane helix</keyword>
<comment type="similarity">
    <text evidence="2 6">Belongs to the SURF1 family.</text>
</comment>
<reference evidence="7 8" key="1">
    <citation type="journal article" date="2012" name="Antonie Van Leeuwenhoek">
        <title>Shewanella litorisediminis sp. nov., a gammaproteobacterium isolated from a tidal flat sediment.</title>
        <authorList>
            <person name="Lee M.H."/>
            <person name="Yoon J.H."/>
        </authorList>
    </citation>
    <scope>NUCLEOTIDE SEQUENCE [LARGE SCALE GENOMIC DNA]</scope>
    <source>
        <strain evidence="7 8">SMK1-12</strain>
    </source>
</reference>
<protein>
    <recommendedName>
        <fullName evidence="6">SURF1-like protein</fullName>
    </recommendedName>
</protein>
<organism evidence="7 8">
    <name type="scientific">Shewanella litorisediminis</name>
    <dbReference type="NCBI Taxonomy" id="1173586"/>
    <lineage>
        <taxon>Bacteria</taxon>
        <taxon>Pseudomonadati</taxon>
        <taxon>Pseudomonadota</taxon>
        <taxon>Gammaproteobacteria</taxon>
        <taxon>Alteromonadales</taxon>
        <taxon>Shewanellaceae</taxon>
        <taxon>Shewanella</taxon>
    </lineage>
</organism>
<evidence type="ECO:0000256" key="2">
    <source>
        <dbReference type="ARBA" id="ARBA00007165"/>
    </source>
</evidence>
<keyword evidence="6" id="KW-1003">Cell membrane</keyword>
<dbReference type="PANTHER" id="PTHR23427">
    <property type="entry name" value="SURFEIT LOCUS PROTEIN"/>
    <property type="match status" value="1"/>
</dbReference>
<sequence length="247" mass="27620">MDSPDTKPGYAGKLLMLFTLVLFAALVKLGFWQLERAEEKRELLASLEEHHQASPLSMDSLLARQADDLEGYRLEVTGEFIPGITVLLDNQVLDGQVGYKAFRLLKVDGYQSLILVELGFVPARHDRATKPRIDDIDGHLTLKGRLYRQKLNPLSNTLAAEAGNPMRIQALNIPSLATQLQVDIVQLVLQPDSLPGTSLPRRWTPVNMPPEKHLGYAAQWFSLAAALALLVIFYVVKSRKKQSELRD</sequence>